<dbReference type="InterPro" id="IPR014721">
    <property type="entry name" value="Ribsml_uS5_D2-typ_fold_subgr"/>
</dbReference>
<evidence type="ECO:0000313" key="9">
    <source>
        <dbReference type="Proteomes" id="UP000054166"/>
    </source>
</evidence>
<evidence type="ECO:0000256" key="4">
    <source>
        <dbReference type="ARBA" id="ARBA00022741"/>
    </source>
</evidence>
<protein>
    <recommendedName>
        <fullName evidence="2">phosphomevalonate kinase</fullName>
        <ecNumber evidence="2">2.7.4.2</ecNumber>
    </recommendedName>
</protein>
<gene>
    <name evidence="8" type="ORF">PILCRDRAFT_809821</name>
</gene>
<dbReference type="InterPro" id="IPR013750">
    <property type="entry name" value="GHMP_kinase_C_dom"/>
</dbReference>
<name>A0A0C3CQB7_PILCF</name>
<dbReference type="Proteomes" id="UP000054166">
    <property type="component" value="Unassembled WGS sequence"/>
</dbReference>
<dbReference type="AlphaFoldDB" id="A0A0C3CQB7"/>
<keyword evidence="4" id="KW-0547">Nucleotide-binding</keyword>
<keyword evidence="5" id="KW-0418">Kinase</keyword>
<dbReference type="EMBL" id="KN832970">
    <property type="protein sequence ID" value="KIM91842.1"/>
    <property type="molecule type" value="Genomic_DNA"/>
</dbReference>
<dbReference type="InParanoid" id="A0A0C3CQB7"/>
<feature type="domain" description="GHMP kinase C-terminal" evidence="7">
    <location>
        <begin position="243"/>
        <end position="295"/>
    </location>
</feature>
<dbReference type="PANTHER" id="PTHR31814:SF2">
    <property type="entry name" value="PHOSPHOMEVALONATE KINASE"/>
    <property type="match status" value="1"/>
</dbReference>
<keyword evidence="6" id="KW-0067">ATP-binding</keyword>
<evidence type="ECO:0000256" key="3">
    <source>
        <dbReference type="ARBA" id="ARBA00022679"/>
    </source>
</evidence>
<organism evidence="8 9">
    <name type="scientific">Piloderma croceum (strain F 1598)</name>
    <dbReference type="NCBI Taxonomy" id="765440"/>
    <lineage>
        <taxon>Eukaryota</taxon>
        <taxon>Fungi</taxon>
        <taxon>Dikarya</taxon>
        <taxon>Basidiomycota</taxon>
        <taxon>Agaricomycotina</taxon>
        <taxon>Agaricomycetes</taxon>
        <taxon>Agaricomycetidae</taxon>
        <taxon>Atheliales</taxon>
        <taxon>Atheliaceae</taxon>
        <taxon>Piloderma</taxon>
    </lineage>
</organism>
<comment type="pathway">
    <text evidence="1">Isoprenoid biosynthesis; isopentenyl diphosphate biosynthesis via mevalonate pathway; isopentenyl diphosphate from (R)-mevalonate: step 2/3.</text>
</comment>
<dbReference type="GO" id="GO:0005524">
    <property type="term" value="F:ATP binding"/>
    <property type="evidence" value="ECO:0007669"/>
    <property type="project" value="UniProtKB-KW"/>
</dbReference>
<evidence type="ECO:0000256" key="6">
    <source>
        <dbReference type="ARBA" id="ARBA00022840"/>
    </source>
</evidence>
<dbReference type="GO" id="GO:0019287">
    <property type="term" value="P:isopentenyl diphosphate biosynthetic process, mevalonate pathway"/>
    <property type="evidence" value="ECO:0007669"/>
    <property type="project" value="UniProtKB-UniPathway"/>
</dbReference>
<dbReference type="Pfam" id="PF08544">
    <property type="entry name" value="GHMP_kinases_C"/>
    <property type="match status" value="1"/>
</dbReference>
<dbReference type="GO" id="GO:0005777">
    <property type="term" value="C:peroxisome"/>
    <property type="evidence" value="ECO:0007669"/>
    <property type="project" value="TreeGrafter"/>
</dbReference>
<dbReference type="InterPro" id="IPR035102">
    <property type="entry name" value="Phosphomevalonate_kinase"/>
</dbReference>
<proteinExistence type="predicted"/>
<dbReference type="GO" id="GO:0010142">
    <property type="term" value="P:farnesyl diphosphate biosynthetic process, mevalonate pathway"/>
    <property type="evidence" value="ECO:0007669"/>
    <property type="project" value="TreeGrafter"/>
</dbReference>
<evidence type="ECO:0000259" key="7">
    <source>
        <dbReference type="Pfam" id="PF08544"/>
    </source>
</evidence>
<dbReference type="GO" id="GO:0006696">
    <property type="term" value="P:ergosterol biosynthetic process"/>
    <property type="evidence" value="ECO:0007669"/>
    <property type="project" value="TreeGrafter"/>
</dbReference>
<dbReference type="InterPro" id="IPR020568">
    <property type="entry name" value="Ribosomal_Su5_D2-typ_SF"/>
</dbReference>
<evidence type="ECO:0000256" key="1">
    <source>
        <dbReference type="ARBA" id="ARBA00005017"/>
    </source>
</evidence>
<evidence type="ECO:0000256" key="5">
    <source>
        <dbReference type="ARBA" id="ARBA00022777"/>
    </source>
</evidence>
<sequence>MFSLSKIPPFCPQGVQLTDVHKTGLGSSAALITSLVTSLLLHLSVISREDFSEEKGRARTIAHNLAQFVHCLAQGKVGSGFDVSAAAFGSQLYTRFNPVRLQPLMEGDSFTARPLETLVSSTERALDHRVEPFQLPPMTRLMLADVDAGSDTPSLVGKVLKWRKAESVKADALWTALNKSNQALARTLLSLSVMYEMDQISYTDGVEFISSLQHDQWLANSKISPKQQGVIDAFHEVHRISEDIRAKMREMGDLSEVPIEPKEQTALLDACVSQAGVIGGGVPGAGGYDAIWLLVCDPPQNRLGGQKPLERVEHVWSTYTSLDVSPLSSVESVAKGARIENLEDILGLRDMV</sequence>
<evidence type="ECO:0000256" key="2">
    <source>
        <dbReference type="ARBA" id="ARBA00012958"/>
    </source>
</evidence>
<accession>A0A0C3CQB7</accession>
<dbReference type="STRING" id="765440.A0A0C3CQB7"/>
<reference evidence="9" key="2">
    <citation type="submission" date="2015-01" db="EMBL/GenBank/DDBJ databases">
        <title>Evolutionary Origins and Diversification of the Mycorrhizal Mutualists.</title>
        <authorList>
            <consortium name="DOE Joint Genome Institute"/>
            <consortium name="Mycorrhizal Genomics Consortium"/>
            <person name="Kohler A."/>
            <person name="Kuo A."/>
            <person name="Nagy L.G."/>
            <person name="Floudas D."/>
            <person name="Copeland A."/>
            <person name="Barry K.W."/>
            <person name="Cichocki N."/>
            <person name="Veneault-Fourrey C."/>
            <person name="LaButti K."/>
            <person name="Lindquist E.A."/>
            <person name="Lipzen A."/>
            <person name="Lundell T."/>
            <person name="Morin E."/>
            <person name="Murat C."/>
            <person name="Riley R."/>
            <person name="Ohm R."/>
            <person name="Sun H."/>
            <person name="Tunlid A."/>
            <person name="Henrissat B."/>
            <person name="Grigoriev I.V."/>
            <person name="Hibbett D.S."/>
            <person name="Martin F."/>
        </authorList>
    </citation>
    <scope>NUCLEOTIDE SEQUENCE [LARGE SCALE GENOMIC DNA]</scope>
    <source>
        <strain evidence="9">F 1598</strain>
    </source>
</reference>
<dbReference type="GO" id="GO:0004631">
    <property type="term" value="F:phosphomevalonate kinase activity"/>
    <property type="evidence" value="ECO:0007669"/>
    <property type="project" value="UniProtKB-EC"/>
</dbReference>
<keyword evidence="9" id="KW-1185">Reference proteome</keyword>
<evidence type="ECO:0000313" key="8">
    <source>
        <dbReference type="EMBL" id="KIM91842.1"/>
    </source>
</evidence>
<dbReference type="OrthoDB" id="10262935at2759"/>
<dbReference type="SUPFAM" id="SSF54211">
    <property type="entry name" value="Ribosomal protein S5 domain 2-like"/>
    <property type="match status" value="1"/>
</dbReference>
<dbReference type="EC" id="2.7.4.2" evidence="2"/>
<dbReference type="UniPathway" id="UPA00057">
    <property type="reaction ID" value="UER00099"/>
</dbReference>
<keyword evidence="3" id="KW-0808">Transferase</keyword>
<dbReference type="Gene3D" id="3.30.230.10">
    <property type="match status" value="1"/>
</dbReference>
<dbReference type="HOGENOM" id="CLU_022059_0_0_1"/>
<dbReference type="PANTHER" id="PTHR31814">
    <property type="match status" value="1"/>
</dbReference>
<reference evidence="8 9" key="1">
    <citation type="submission" date="2014-04" db="EMBL/GenBank/DDBJ databases">
        <authorList>
            <consortium name="DOE Joint Genome Institute"/>
            <person name="Kuo A."/>
            <person name="Tarkka M."/>
            <person name="Buscot F."/>
            <person name="Kohler A."/>
            <person name="Nagy L.G."/>
            <person name="Floudas D."/>
            <person name="Copeland A."/>
            <person name="Barry K.W."/>
            <person name="Cichocki N."/>
            <person name="Veneault-Fourrey C."/>
            <person name="LaButti K."/>
            <person name="Lindquist E.A."/>
            <person name="Lipzen A."/>
            <person name="Lundell T."/>
            <person name="Morin E."/>
            <person name="Murat C."/>
            <person name="Sun H."/>
            <person name="Tunlid A."/>
            <person name="Henrissat B."/>
            <person name="Grigoriev I.V."/>
            <person name="Hibbett D.S."/>
            <person name="Martin F."/>
            <person name="Nordberg H.P."/>
            <person name="Cantor M.N."/>
            <person name="Hua S.X."/>
        </authorList>
    </citation>
    <scope>NUCLEOTIDE SEQUENCE [LARGE SCALE GENOMIC DNA]</scope>
    <source>
        <strain evidence="8 9">F 1598</strain>
    </source>
</reference>
<dbReference type="FunCoup" id="A0A0C3CQB7">
    <property type="interactions" value="85"/>
</dbReference>